<sequence>MQGPLVPVSDLDEKPVEKDDVKNLQTFDCNSCKNNSISTQDIDKAVAAAPEVAPDKSDFLIKEVDALAGASTPGQVDLSIKETIEKKVQRSMSIVLTLSKSSQSRRTKYKQFDMSSTTPAPVVLIIGCGIAGPVFGILLKQKGYNPVVFEKVSELGDAGASLMLMSNGLKVLQLIGVAEHVTAESTPVQSLVESTSRGELLGSSDLPGSFRGKYGQPLAGIKRSSVNLTLKNTLLRRSIELREGWELSGITEEQDSVTAYFSGDRSVTGSFLIGCDGIKSVTRRVLLEAKGITEGSPLYTGLTQTAGISKAPEGLLTPAAMRNWYADGTHVIAYPISKTHVSWAITQRETNEAAETWRPYRREELAHQKRQLCGLLDEWNPAVTEMICAAERIIKFGLFDREELAASQWYSKRCILVGDAAHPTSPHLGQGANQALEDCFHLCQALPDLVPGGESHQEAVVLLGPSLGESIFKPYAEKRQSRTAHLVKGAREMGEHRTASGETACRLRDDMIREKYIDESLLASRMDELLREPF</sequence>
<dbReference type="SUPFAM" id="SSF51905">
    <property type="entry name" value="FAD/NAD(P)-binding domain"/>
    <property type="match status" value="1"/>
</dbReference>
<evidence type="ECO:0000256" key="1">
    <source>
        <dbReference type="ARBA" id="ARBA00007992"/>
    </source>
</evidence>
<keyword evidence="3" id="KW-0274">FAD</keyword>
<dbReference type="OMA" id="NWIGVAQ"/>
<keyword evidence="2" id="KW-0285">Flavoprotein</keyword>
<organism evidence="7 8">
    <name type="scientific">Metarhizium rileyi (strain RCEF 4871)</name>
    <name type="common">Nomuraea rileyi</name>
    <dbReference type="NCBI Taxonomy" id="1649241"/>
    <lineage>
        <taxon>Eukaryota</taxon>
        <taxon>Fungi</taxon>
        <taxon>Dikarya</taxon>
        <taxon>Ascomycota</taxon>
        <taxon>Pezizomycotina</taxon>
        <taxon>Sordariomycetes</taxon>
        <taxon>Hypocreomycetidae</taxon>
        <taxon>Hypocreales</taxon>
        <taxon>Clavicipitaceae</taxon>
        <taxon>Metarhizium</taxon>
    </lineage>
</organism>
<accession>A0A167AXW9</accession>
<dbReference type="AlphaFoldDB" id="A0A167AXW9"/>
<keyword evidence="5 7" id="KW-0503">Monooxygenase</keyword>
<evidence type="ECO:0000256" key="5">
    <source>
        <dbReference type="ARBA" id="ARBA00023033"/>
    </source>
</evidence>
<protein>
    <submittedName>
        <fullName evidence="7">Monooxygenase FAD-binding protein</fullName>
    </submittedName>
</protein>
<name>A0A167AXW9_METRR</name>
<dbReference type="PANTHER" id="PTHR13789:SF309">
    <property type="entry name" value="PUTATIVE (AFU_ORTHOLOGUE AFUA_6G14510)-RELATED"/>
    <property type="match status" value="1"/>
</dbReference>
<dbReference type="InterPro" id="IPR036188">
    <property type="entry name" value="FAD/NAD-bd_sf"/>
</dbReference>
<keyword evidence="8" id="KW-1185">Reference proteome</keyword>
<feature type="domain" description="FAD-binding" evidence="6">
    <location>
        <begin position="123"/>
        <end position="449"/>
    </location>
</feature>
<dbReference type="STRING" id="1081105.A0A167AXW9"/>
<evidence type="ECO:0000313" key="8">
    <source>
        <dbReference type="Proteomes" id="UP000243498"/>
    </source>
</evidence>
<evidence type="ECO:0000259" key="6">
    <source>
        <dbReference type="Pfam" id="PF01494"/>
    </source>
</evidence>
<dbReference type="OrthoDB" id="1878542at2759"/>
<dbReference type="Gene3D" id="3.50.50.60">
    <property type="entry name" value="FAD/NAD(P)-binding domain"/>
    <property type="match status" value="1"/>
</dbReference>
<dbReference type="Proteomes" id="UP000243498">
    <property type="component" value="Unassembled WGS sequence"/>
</dbReference>
<evidence type="ECO:0000256" key="4">
    <source>
        <dbReference type="ARBA" id="ARBA00023002"/>
    </source>
</evidence>
<dbReference type="InterPro" id="IPR002938">
    <property type="entry name" value="FAD-bd"/>
</dbReference>
<dbReference type="Pfam" id="PF01494">
    <property type="entry name" value="FAD_binding_3"/>
    <property type="match status" value="1"/>
</dbReference>
<evidence type="ECO:0000256" key="2">
    <source>
        <dbReference type="ARBA" id="ARBA00022630"/>
    </source>
</evidence>
<dbReference type="GO" id="GO:0004497">
    <property type="term" value="F:monooxygenase activity"/>
    <property type="evidence" value="ECO:0007669"/>
    <property type="project" value="UniProtKB-KW"/>
</dbReference>
<dbReference type="GO" id="GO:0071949">
    <property type="term" value="F:FAD binding"/>
    <property type="evidence" value="ECO:0007669"/>
    <property type="project" value="InterPro"/>
</dbReference>
<dbReference type="EMBL" id="AZHC01000022">
    <property type="protein sequence ID" value="OAA39439.1"/>
    <property type="molecule type" value="Genomic_DNA"/>
</dbReference>
<proteinExistence type="inferred from homology"/>
<dbReference type="PANTHER" id="PTHR13789">
    <property type="entry name" value="MONOOXYGENASE"/>
    <property type="match status" value="1"/>
</dbReference>
<dbReference type="PRINTS" id="PR00420">
    <property type="entry name" value="RNGMNOXGNASE"/>
</dbReference>
<reference evidence="7 8" key="1">
    <citation type="journal article" date="2016" name="Genome Biol. Evol.">
        <title>Divergent and convergent evolution of fungal pathogenicity.</title>
        <authorList>
            <person name="Shang Y."/>
            <person name="Xiao G."/>
            <person name="Zheng P."/>
            <person name="Cen K."/>
            <person name="Zhan S."/>
            <person name="Wang C."/>
        </authorList>
    </citation>
    <scope>NUCLEOTIDE SEQUENCE [LARGE SCALE GENOMIC DNA]</scope>
    <source>
        <strain evidence="7 8">RCEF 4871</strain>
    </source>
</reference>
<evidence type="ECO:0000256" key="3">
    <source>
        <dbReference type="ARBA" id="ARBA00022827"/>
    </source>
</evidence>
<comment type="caution">
    <text evidence="7">The sequence shown here is derived from an EMBL/GenBank/DDBJ whole genome shotgun (WGS) entry which is preliminary data.</text>
</comment>
<dbReference type="InterPro" id="IPR050493">
    <property type="entry name" value="FAD-dep_Monooxygenase_BioMet"/>
</dbReference>
<comment type="similarity">
    <text evidence="1">Belongs to the paxM FAD-dependent monooxygenase family.</text>
</comment>
<evidence type="ECO:0000313" key="7">
    <source>
        <dbReference type="EMBL" id="OAA39439.1"/>
    </source>
</evidence>
<keyword evidence="4" id="KW-0560">Oxidoreductase</keyword>
<gene>
    <name evidence="7" type="ORF">NOR_06277</name>
</gene>